<keyword evidence="2" id="KW-1185">Reference proteome</keyword>
<evidence type="ECO:0000313" key="1">
    <source>
        <dbReference type="EMBL" id="KAJ4353551.1"/>
    </source>
</evidence>
<accession>A0A9W8XKR5</accession>
<dbReference type="AlphaFoldDB" id="A0A9W8XKR5"/>
<name>A0A9W8XKR5_9PLEO</name>
<proteinExistence type="predicted"/>
<gene>
    <name evidence="1" type="ORF">N0V89_005281</name>
</gene>
<protein>
    <submittedName>
        <fullName evidence="1">Uncharacterized protein</fullName>
    </submittedName>
</protein>
<reference evidence="1" key="1">
    <citation type="submission" date="2022-10" db="EMBL/GenBank/DDBJ databases">
        <title>Tapping the CABI collections for fungal endophytes: first genome assemblies for Collariella, Neodidymelliopsis, Ascochyta clinopodiicola, Didymella pomorum, Didymosphaeria variabile, Neocosmospora piperis and Neocucurbitaria cava.</title>
        <authorList>
            <person name="Hill R."/>
        </authorList>
    </citation>
    <scope>NUCLEOTIDE SEQUENCE</scope>
    <source>
        <strain evidence="1">IMI 356815</strain>
    </source>
</reference>
<dbReference type="Proteomes" id="UP001140513">
    <property type="component" value="Unassembled WGS sequence"/>
</dbReference>
<dbReference type="EMBL" id="JAPEUX010000004">
    <property type="protein sequence ID" value="KAJ4353551.1"/>
    <property type="molecule type" value="Genomic_DNA"/>
</dbReference>
<comment type="caution">
    <text evidence="1">The sequence shown here is derived from an EMBL/GenBank/DDBJ whole genome shotgun (WGS) entry which is preliminary data.</text>
</comment>
<organism evidence="1 2">
    <name type="scientific">Didymosphaeria variabile</name>
    <dbReference type="NCBI Taxonomy" id="1932322"/>
    <lineage>
        <taxon>Eukaryota</taxon>
        <taxon>Fungi</taxon>
        <taxon>Dikarya</taxon>
        <taxon>Ascomycota</taxon>
        <taxon>Pezizomycotina</taxon>
        <taxon>Dothideomycetes</taxon>
        <taxon>Pleosporomycetidae</taxon>
        <taxon>Pleosporales</taxon>
        <taxon>Massarineae</taxon>
        <taxon>Didymosphaeriaceae</taxon>
        <taxon>Didymosphaeria</taxon>
    </lineage>
</organism>
<dbReference type="RefSeq" id="XP_056071325.1">
    <property type="nucleotide sequence ID" value="XM_056214058.1"/>
</dbReference>
<dbReference type="GeneID" id="80908811"/>
<sequence>MHILNQLPVIDYALSNSEWGLTCNLMASLSNLKYLKLVITSASPGDYDYGSRNGPRNGDGPRDTRDYSYFLGPLAMLSRQSMDVDIHLRGNYFWKNYQYRSAEGEAIWTDLDGEGDLSSYLDNVYLAVEQYGDLLDDTMFLDHDDPRIAKYRKEAYESQEEIRKIISRSVRYIRRL</sequence>
<evidence type="ECO:0000313" key="2">
    <source>
        <dbReference type="Proteomes" id="UP001140513"/>
    </source>
</evidence>